<protein>
    <submittedName>
        <fullName evidence="1">Uncharacterized protein</fullName>
    </submittedName>
</protein>
<evidence type="ECO:0000313" key="2">
    <source>
        <dbReference type="Proteomes" id="UP000042958"/>
    </source>
</evidence>
<dbReference type="Proteomes" id="UP000042958">
    <property type="component" value="Unassembled WGS sequence"/>
</dbReference>
<dbReference type="AlphaFoldDB" id="A0A0F7U088"/>
<dbReference type="EMBL" id="CDHK01000010">
    <property type="protein sequence ID" value="CEJ61045.1"/>
    <property type="molecule type" value="Genomic_DNA"/>
</dbReference>
<accession>A0A0F7U088</accession>
<proteinExistence type="predicted"/>
<name>A0A0F7U088_PENBI</name>
<dbReference type="OrthoDB" id="4192850at2759"/>
<organism evidence="1 2">
    <name type="scientific">Penicillium brasilianum</name>
    <dbReference type="NCBI Taxonomy" id="104259"/>
    <lineage>
        <taxon>Eukaryota</taxon>
        <taxon>Fungi</taxon>
        <taxon>Dikarya</taxon>
        <taxon>Ascomycota</taxon>
        <taxon>Pezizomycotina</taxon>
        <taxon>Eurotiomycetes</taxon>
        <taxon>Eurotiomycetidae</taxon>
        <taxon>Eurotiales</taxon>
        <taxon>Aspergillaceae</taxon>
        <taxon>Penicillium</taxon>
    </lineage>
</organism>
<reference evidence="2" key="1">
    <citation type="journal article" date="2015" name="Genome Announc.">
        <title>Draft genome sequence of the fungus Penicillium brasilianum MG11.</title>
        <authorList>
            <person name="Horn F."/>
            <person name="Linde J."/>
            <person name="Mattern D.J."/>
            <person name="Walther G."/>
            <person name="Guthke R."/>
            <person name="Brakhage A.A."/>
            <person name="Valiante V."/>
        </authorList>
    </citation>
    <scope>NUCLEOTIDE SEQUENCE [LARGE SCALE GENOMIC DNA]</scope>
    <source>
        <strain evidence="2">MG11</strain>
    </source>
</reference>
<gene>
    <name evidence="1" type="ORF">PMG11_09590</name>
</gene>
<sequence length="253" mass="29958">MDRAARVRELLATQPKPETIMSYTYDAKDFRLPSYLLVPEVLLQMHMRVGESAYAVIKCLRFFHNLRAKRFIAMCPEQQGPMYDQHVQSMKRLFAWKEQHNPADPTLAPAAKIPGAVLGFHLDQLAYDSFNNLYIHSLRRFFEIEWATYSQRMYDIKHAASRQMDHFDYMAWLYWWNSEFKPNMEKWEGYVNDLNLPNWEDTVDELYNMIIERVEDSDEVTAMQLARQLCSCKIKRTEGLTTLPPDPHRILNP</sequence>
<evidence type="ECO:0000313" key="1">
    <source>
        <dbReference type="EMBL" id="CEJ61045.1"/>
    </source>
</evidence>
<dbReference type="STRING" id="104259.A0A0F7U088"/>
<keyword evidence="2" id="KW-1185">Reference proteome</keyword>